<dbReference type="Pfam" id="PF10410">
    <property type="entry name" value="DnaB_bind"/>
    <property type="match status" value="1"/>
</dbReference>
<dbReference type="InterPro" id="IPR006171">
    <property type="entry name" value="TOPRIM_dom"/>
</dbReference>
<sequence length="571" mass="64265">MAGRLPREFIDDLIARIDIVDLIDARVPLKKSGSSFLARCPFHSEKTPSFSVSREKQFYHCFGCGAHGNAISFLMDYEHQSFPEALETLATLAGIDLPKAMATPGANPSASLQPVYDILERAAGFYIQQLRDHPDAEQAKIYLRKRGLTGEIARRYRLGYAPPGWNSLPADWPRTLLIQSGLVIEKGRSCYDRFRHRIMFPIRDRRGRVIGFGGRTLGDDTPKYLNSPETEVFRKGKELYGLHELLESTPRPRRILVVEGYLDVIALAQHGINDAVATLGTSTSAEHVHLLFRFTREIVFCFDGDAAGHKAAWRALEASLPLLQEGREIRFIHLPAGEDPDSLIRKEGREAFERRIGQASPFSDYLFRTLQTDLDLRSIEGRATLQKQARELLDRLPVGAFRTLMEQRLSELTGVVTQAPASKSLENRLGHPSGQVRPPSAWRNVVTLLLHRPQLAKLISPEIRARLIGNPRAGPLIARILEYTDLRDTPTAGMLFEHLRETPEGELARNLLKPGLLTPEEGMEREFVDALDRVRALLRDERLSQLIDKSKVAQLTDSEREELRKLTGGKS</sequence>
<dbReference type="Pfam" id="PF13155">
    <property type="entry name" value="Toprim_2"/>
    <property type="match status" value="1"/>
</dbReference>
<dbReference type="HAMAP" id="MF_00974">
    <property type="entry name" value="DNA_primase_DnaG"/>
    <property type="match status" value="1"/>
</dbReference>
<dbReference type="InterPro" id="IPR013264">
    <property type="entry name" value="DNAG_N"/>
</dbReference>
<dbReference type="InterPro" id="IPR002694">
    <property type="entry name" value="Znf_CHC2"/>
</dbReference>
<evidence type="ECO:0000256" key="13">
    <source>
        <dbReference type="PIRNR" id="PIRNR002811"/>
    </source>
</evidence>
<dbReference type="Gene3D" id="3.40.1360.10">
    <property type="match status" value="1"/>
</dbReference>
<keyword evidence="1 12" id="KW-0240">DNA-directed RNA polymerase</keyword>
<organism evidence="16 17">
    <name type="scientific">Methylococcus capsulatus</name>
    <dbReference type="NCBI Taxonomy" id="414"/>
    <lineage>
        <taxon>Bacteria</taxon>
        <taxon>Pseudomonadati</taxon>
        <taxon>Pseudomonadota</taxon>
        <taxon>Gammaproteobacteria</taxon>
        <taxon>Methylococcales</taxon>
        <taxon>Methylococcaceae</taxon>
        <taxon>Methylococcus</taxon>
    </lineage>
</organism>
<dbReference type="NCBIfam" id="TIGR01391">
    <property type="entry name" value="dnaG"/>
    <property type="match status" value="1"/>
</dbReference>
<feature type="zinc finger region" description="CHC2-type" evidence="12 14">
    <location>
        <begin position="40"/>
        <end position="64"/>
    </location>
</feature>
<evidence type="ECO:0000256" key="2">
    <source>
        <dbReference type="ARBA" id="ARBA00022515"/>
    </source>
</evidence>
<protein>
    <recommendedName>
        <fullName evidence="12 13">DNA primase</fullName>
        <ecNumber evidence="12">2.7.7.101</ecNumber>
    </recommendedName>
</protein>
<keyword evidence="4 12" id="KW-0548">Nucleotidyltransferase</keyword>
<dbReference type="EC" id="2.7.7.101" evidence="12"/>
<evidence type="ECO:0000256" key="14">
    <source>
        <dbReference type="PIRSR" id="PIRSR002811-1"/>
    </source>
</evidence>
<evidence type="ECO:0000259" key="15">
    <source>
        <dbReference type="PROSITE" id="PS50880"/>
    </source>
</evidence>
<comment type="similarity">
    <text evidence="12 13">Belongs to the DnaG primase family.</text>
</comment>
<dbReference type="SMART" id="SM00400">
    <property type="entry name" value="ZnF_CHCC"/>
    <property type="match status" value="1"/>
</dbReference>
<evidence type="ECO:0000256" key="4">
    <source>
        <dbReference type="ARBA" id="ARBA00022695"/>
    </source>
</evidence>
<keyword evidence="8 12" id="KW-0862">Zinc</keyword>
<evidence type="ECO:0000256" key="11">
    <source>
        <dbReference type="ARBA" id="ARBA00023163"/>
    </source>
</evidence>
<dbReference type="Pfam" id="PF08275">
    <property type="entry name" value="DNAG_N"/>
    <property type="match status" value="1"/>
</dbReference>
<proteinExistence type="inferred from homology"/>
<dbReference type="InterPro" id="IPR050219">
    <property type="entry name" value="DnaG_primase"/>
</dbReference>
<dbReference type="FunFam" id="3.90.580.10:FF:000001">
    <property type="entry name" value="DNA primase"/>
    <property type="match status" value="1"/>
</dbReference>
<dbReference type="GO" id="GO:1990077">
    <property type="term" value="C:primosome complex"/>
    <property type="evidence" value="ECO:0007669"/>
    <property type="project" value="UniProtKB-KW"/>
</dbReference>
<keyword evidence="2 12" id="KW-0639">Primosome</keyword>
<evidence type="ECO:0000256" key="5">
    <source>
        <dbReference type="ARBA" id="ARBA00022705"/>
    </source>
</evidence>
<evidence type="ECO:0000256" key="9">
    <source>
        <dbReference type="ARBA" id="ARBA00022842"/>
    </source>
</evidence>
<keyword evidence="5 12" id="KW-0235">DNA replication</keyword>
<evidence type="ECO:0000256" key="1">
    <source>
        <dbReference type="ARBA" id="ARBA00022478"/>
    </source>
</evidence>
<keyword evidence="10 12" id="KW-0238">DNA-binding</keyword>
<dbReference type="Gene3D" id="3.90.980.10">
    <property type="entry name" value="DNA primase, catalytic core, N-terminal domain"/>
    <property type="match status" value="1"/>
</dbReference>
<keyword evidence="3 12" id="KW-0808">Transferase</keyword>
<keyword evidence="11 12" id="KW-0804">Transcription</keyword>
<dbReference type="EMBL" id="OX458332">
    <property type="protein sequence ID" value="CAI8803453.1"/>
    <property type="molecule type" value="Genomic_DNA"/>
</dbReference>
<dbReference type="RefSeq" id="WP_017365757.1">
    <property type="nucleotide sequence ID" value="NZ_OX458332.1"/>
</dbReference>
<dbReference type="GO" id="GO:0005737">
    <property type="term" value="C:cytoplasm"/>
    <property type="evidence" value="ECO:0007669"/>
    <property type="project" value="TreeGrafter"/>
</dbReference>
<evidence type="ECO:0000256" key="10">
    <source>
        <dbReference type="ARBA" id="ARBA00023125"/>
    </source>
</evidence>
<dbReference type="SUPFAM" id="SSF117023">
    <property type="entry name" value="DNA primase DnaG, C-terminal domain"/>
    <property type="match status" value="1"/>
</dbReference>
<dbReference type="GO" id="GO:0000428">
    <property type="term" value="C:DNA-directed RNA polymerase complex"/>
    <property type="evidence" value="ECO:0007669"/>
    <property type="project" value="UniProtKB-KW"/>
</dbReference>
<dbReference type="GO" id="GO:0006269">
    <property type="term" value="P:DNA replication, synthesis of primer"/>
    <property type="evidence" value="ECO:0007669"/>
    <property type="project" value="UniProtKB-UniRule"/>
</dbReference>
<dbReference type="Gene3D" id="3.90.580.10">
    <property type="entry name" value="Zinc finger, CHC2-type domain"/>
    <property type="match status" value="1"/>
</dbReference>
<comment type="cofactor">
    <cofactor evidence="12 13 14">
        <name>Zn(2+)</name>
        <dbReference type="ChEBI" id="CHEBI:29105"/>
    </cofactor>
    <text evidence="12 13 14">Binds 1 zinc ion per monomer.</text>
</comment>
<dbReference type="InterPro" id="IPR037068">
    <property type="entry name" value="DNA_primase_core_N_sf"/>
</dbReference>
<dbReference type="GO" id="GO:0008270">
    <property type="term" value="F:zinc ion binding"/>
    <property type="evidence" value="ECO:0007669"/>
    <property type="project" value="UniProtKB-UniRule"/>
</dbReference>
<dbReference type="SUPFAM" id="SSF57783">
    <property type="entry name" value="Zinc beta-ribbon"/>
    <property type="match status" value="1"/>
</dbReference>
<comment type="catalytic activity">
    <reaction evidence="12">
        <text>ssDNA + n NTP = ssDNA/pppN(pN)n-1 hybrid + (n-1) diphosphate.</text>
        <dbReference type="EC" id="2.7.7.101"/>
    </reaction>
</comment>
<dbReference type="PIRSF" id="PIRSF002811">
    <property type="entry name" value="DnaG"/>
    <property type="match status" value="1"/>
</dbReference>
<dbReference type="Pfam" id="PF01807">
    <property type="entry name" value="Zn_ribbon_DnaG"/>
    <property type="match status" value="1"/>
</dbReference>
<dbReference type="GO" id="GO:0003899">
    <property type="term" value="F:DNA-directed RNA polymerase activity"/>
    <property type="evidence" value="ECO:0007669"/>
    <property type="project" value="UniProtKB-UniRule"/>
</dbReference>
<dbReference type="GO" id="GO:0003677">
    <property type="term" value="F:DNA binding"/>
    <property type="evidence" value="ECO:0007669"/>
    <property type="project" value="UniProtKB-KW"/>
</dbReference>
<evidence type="ECO:0000256" key="3">
    <source>
        <dbReference type="ARBA" id="ARBA00022679"/>
    </source>
</evidence>
<reference evidence="16" key="1">
    <citation type="submission" date="2023-03" db="EMBL/GenBank/DDBJ databases">
        <authorList>
            <person name="Pearce D."/>
        </authorList>
    </citation>
    <scope>NUCLEOTIDE SEQUENCE</scope>
    <source>
        <strain evidence="16">Mc</strain>
    </source>
</reference>
<dbReference type="Gene3D" id="1.20.50.20">
    <property type="entry name" value="DnaG, RNA polymerase domain, helical bundle"/>
    <property type="match status" value="1"/>
</dbReference>
<dbReference type="PROSITE" id="PS50880">
    <property type="entry name" value="TOPRIM"/>
    <property type="match status" value="1"/>
</dbReference>
<dbReference type="InterPro" id="IPR019475">
    <property type="entry name" value="DNA_primase_DnaB-bd"/>
</dbReference>
<evidence type="ECO:0000313" key="16">
    <source>
        <dbReference type="EMBL" id="CAI8803453.1"/>
    </source>
</evidence>
<comment type="subunit">
    <text evidence="12">Monomer. Interacts with DnaB.</text>
</comment>
<dbReference type="FunFam" id="3.40.1360.10:FF:000002">
    <property type="entry name" value="DNA primase"/>
    <property type="match status" value="1"/>
</dbReference>
<dbReference type="PANTHER" id="PTHR30313">
    <property type="entry name" value="DNA PRIMASE"/>
    <property type="match status" value="1"/>
</dbReference>
<dbReference type="InterPro" id="IPR006295">
    <property type="entry name" value="DNA_primase_DnaG"/>
</dbReference>
<dbReference type="InterPro" id="IPR013173">
    <property type="entry name" value="DNA_primase_DnaG_DnaB-bd_dom"/>
</dbReference>
<dbReference type="InterPro" id="IPR034151">
    <property type="entry name" value="TOPRIM_DnaG_bac"/>
</dbReference>
<comment type="function">
    <text evidence="12 13">RNA polymerase that catalyzes the synthesis of short RNA molecules used as primers for DNA polymerase during DNA replication.</text>
</comment>
<dbReference type="PANTHER" id="PTHR30313:SF2">
    <property type="entry name" value="DNA PRIMASE"/>
    <property type="match status" value="1"/>
</dbReference>
<dbReference type="SMART" id="SM00766">
    <property type="entry name" value="DnaG_DnaB_bind"/>
    <property type="match status" value="1"/>
</dbReference>
<evidence type="ECO:0000256" key="6">
    <source>
        <dbReference type="ARBA" id="ARBA00022723"/>
    </source>
</evidence>
<dbReference type="FunFam" id="3.90.980.10:FF:000001">
    <property type="entry name" value="DNA primase"/>
    <property type="match status" value="1"/>
</dbReference>
<dbReference type="CDD" id="cd03364">
    <property type="entry name" value="TOPRIM_DnaG_primases"/>
    <property type="match status" value="1"/>
</dbReference>
<evidence type="ECO:0000256" key="12">
    <source>
        <dbReference type="HAMAP-Rule" id="MF_00974"/>
    </source>
</evidence>
<dbReference type="Gene3D" id="1.10.860.10">
    <property type="entry name" value="DNAb Helicase, Chain A"/>
    <property type="match status" value="1"/>
</dbReference>
<dbReference type="InterPro" id="IPR036977">
    <property type="entry name" value="DNA_primase_Znf_CHC2"/>
</dbReference>
<keyword evidence="9" id="KW-0460">Magnesium</keyword>
<accession>A0AA35Y0L3</accession>
<gene>
    <name evidence="12 16" type="primary">dnaG</name>
    <name evidence="16" type="ORF">MCNOR_1613</name>
</gene>
<dbReference type="SMART" id="SM00493">
    <property type="entry name" value="TOPRIM"/>
    <property type="match status" value="1"/>
</dbReference>
<evidence type="ECO:0000256" key="7">
    <source>
        <dbReference type="ARBA" id="ARBA00022771"/>
    </source>
</evidence>
<feature type="domain" description="Toprim" evidence="15">
    <location>
        <begin position="253"/>
        <end position="335"/>
    </location>
</feature>
<dbReference type="Proteomes" id="UP001158598">
    <property type="component" value="Chromosome"/>
</dbReference>
<dbReference type="Pfam" id="PF08278">
    <property type="entry name" value="DnaG_DnaB_bind"/>
    <property type="match status" value="1"/>
</dbReference>
<dbReference type="InterPro" id="IPR030846">
    <property type="entry name" value="DnaG_bac"/>
</dbReference>
<evidence type="ECO:0000256" key="8">
    <source>
        <dbReference type="ARBA" id="ARBA00022833"/>
    </source>
</evidence>
<evidence type="ECO:0000313" key="17">
    <source>
        <dbReference type="Proteomes" id="UP001158598"/>
    </source>
</evidence>
<keyword evidence="6 12" id="KW-0479">Metal-binding</keyword>
<name>A0AA35Y0L3_METCP</name>
<keyword evidence="7 12" id="KW-0863">Zinc-finger</keyword>
<dbReference type="SUPFAM" id="SSF56731">
    <property type="entry name" value="DNA primase core"/>
    <property type="match status" value="1"/>
</dbReference>
<dbReference type="AlphaFoldDB" id="A0AA35Y0L3"/>
<comment type="domain">
    <text evidence="12">Contains an N-terminal zinc-binding domain, a central core domain that contains the primase activity, and a C-terminal DnaB-binding domain.</text>
</comment>
<dbReference type="InterPro" id="IPR016136">
    <property type="entry name" value="DNA_helicase_N/primase_C"/>
</dbReference>